<dbReference type="eggNOG" id="COG4720">
    <property type="taxonomic scope" value="Bacteria"/>
</dbReference>
<feature type="transmembrane region" description="Helical" evidence="1">
    <location>
        <begin position="20"/>
        <end position="44"/>
    </location>
</feature>
<dbReference type="AlphaFoldDB" id="A0A075R398"/>
<dbReference type="STRING" id="1042163.BRLA_c026880"/>
<evidence type="ECO:0000313" key="2">
    <source>
        <dbReference type="EMBL" id="AIG27007.1"/>
    </source>
</evidence>
<feature type="transmembrane region" description="Helical" evidence="1">
    <location>
        <begin position="86"/>
        <end position="108"/>
    </location>
</feature>
<dbReference type="EMBL" id="CP007806">
    <property type="protein sequence ID" value="AIG27007.1"/>
    <property type="molecule type" value="Genomic_DNA"/>
</dbReference>
<feature type="transmembrane region" description="Helical" evidence="1">
    <location>
        <begin position="56"/>
        <end position="80"/>
    </location>
</feature>
<organism evidence="2 3">
    <name type="scientific">Brevibacillus laterosporus LMG 15441</name>
    <dbReference type="NCBI Taxonomy" id="1042163"/>
    <lineage>
        <taxon>Bacteria</taxon>
        <taxon>Bacillati</taxon>
        <taxon>Bacillota</taxon>
        <taxon>Bacilli</taxon>
        <taxon>Bacillales</taxon>
        <taxon>Paenibacillaceae</taxon>
        <taxon>Brevibacillus</taxon>
    </lineage>
</organism>
<keyword evidence="1" id="KW-0812">Transmembrane</keyword>
<dbReference type="KEGG" id="blr:BRLA_c026880"/>
<keyword evidence="3" id="KW-1185">Reference proteome</keyword>
<sequence>MAMSLSGIYMPPNHQIHKASLSSVRGITLLAILAALSVAGRIALSSIPNVQPVTTFVILMTILMGLQYGLLLAIIVMILSNMVLGIGIWIIPQIIAYCIIVVVTGIFIRPVFPKFSLFVMAIYAGFTGMLYGFINSLCQIPLYGSTYFLVYYLAGVPYDTMHAIGNFVFYVVLTPLLLPLLHKLINQHFAKS</sequence>
<name>A0A075R398_BRELA</name>
<feature type="transmembrane region" description="Helical" evidence="1">
    <location>
        <begin position="115"/>
        <end position="134"/>
    </location>
</feature>
<protein>
    <submittedName>
        <fullName evidence="2">ECF-type riboflavin transporter, S component</fullName>
    </submittedName>
</protein>
<dbReference type="HOGENOM" id="CLU_069956_1_1_9"/>
<keyword evidence="1" id="KW-0472">Membrane</keyword>
<evidence type="ECO:0000256" key="1">
    <source>
        <dbReference type="SAM" id="Phobius"/>
    </source>
</evidence>
<evidence type="ECO:0000313" key="3">
    <source>
        <dbReference type="Proteomes" id="UP000005850"/>
    </source>
</evidence>
<feature type="transmembrane region" description="Helical" evidence="1">
    <location>
        <begin position="140"/>
        <end position="158"/>
    </location>
</feature>
<dbReference type="Proteomes" id="UP000005850">
    <property type="component" value="Chromosome"/>
</dbReference>
<accession>A0A075R398</accession>
<dbReference type="Gene3D" id="1.10.1760.20">
    <property type="match status" value="1"/>
</dbReference>
<reference evidence="2 3" key="1">
    <citation type="journal article" date="2011" name="J. Bacteriol.">
        <title>Genome sequence of Brevibacillus laterosporus LMG 15441, a pathogen of invertebrates.</title>
        <authorList>
            <person name="Djukic M."/>
            <person name="Poehlein A."/>
            <person name="Thurmer A."/>
            <person name="Daniel R."/>
        </authorList>
    </citation>
    <scope>NUCLEOTIDE SEQUENCE [LARGE SCALE GENOMIC DNA]</scope>
    <source>
        <strain evidence="2 3">LMG 15441</strain>
    </source>
</reference>
<gene>
    <name evidence="2" type="ORF">BRLA_c026880</name>
</gene>
<keyword evidence="1" id="KW-1133">Transmembrane helix</keyword>
<feature type="transmembrane region" description="Helical" evidence="1">
    <location>
        <begin position="167"/>
        <end position="185"/>
    </location>
</feature>
<proteinExistence type="predicted"/>